<reference evidence="1 2" key="1">
    <citation type="submission" date="2016-02" db="EMBL/GenBank/DDBJ databases">
        <title>Genome analysis of coral dinoflagellate symbionts highlights evolutionary adaptations to a symbiotic lifestyle.</title>
        <authorList>
            <person name="Aranda M."/>
            <person name="Li Y."/>
            <person name="Liew Y.J."/>
            <person name="Baumgarten S."/>
            <person name="Simakov O."/>
            <person name="Wilson M."/>
            <person name="Piel J."/>
            <person name="Ashoor H."/>
            <person name="Bougouffa S."/>
            <person name="Bajic V.B."/>
            <person name="Ryu T."/>
            <person name="Ravasi T."/>
            <person name="Bayer T."/>
            <person name="Micklem G."/>
            <person name="Kim H."/>
            <person name="Bhak J."/>
            <person name="Lajeunesse T.C."/>
            <person name="Voolstra C.R."/>
        </authorList>
    </citation>
    <scope>NUCLEOTIDE SEQUENCE [LARGE SCALE GENOMIC DNA]</scope>
    <source>
        <strain evidence="1 2">CCMP2467</strain>
    </source>
</reference>
<keyword evidence="2" id="KW-1185">Reference proteome</keyword>
<evidence type="ECO:0000313" key="1">
    <source>
        <dbReference type="EMBL" id="OLP74816.1"/>
    </source>
</evidence>
<evidence type="ECO:0000313" key="2">
    <source>
        <dbReference type="Proteomes" id="UP000186817"/>
    </source>
</evidence>
<dbReference type="OrthoDB" id="10405427at2759"/>
<feature type="non-terminal residue" evidence="1">
    <location>
        <position position="235"/>
    </location>
</feature>
<proteinExistence type="predicted"/>
<organism evidence="1 2">
    <name type="scientific">Symbiodinium microadriaticum</name>
    <name type="common">Dinoflagellate</name>
    <name type="synonym">Zooxanthella microadriatica</name>
    <dbReference type="NCBI Taxonomy" id="2951"/>
    <lineage>
        <taxon>Eukaryota</taxon>
        <taxon>Sar</taxon>
        <taxon>Alveolata</taxon>
        <taxon>Dinophyceae</taxon>
        <taxon>Suessiales</taxon>
        <taxon>Symbiodiniaceae</taxon>
        <taxon>Symbiodinium</taxon>
    </lineage>
</organism>
<name>A0A1Q9BVY0_SYMMI</name>
<sequence>MTKRCAQSWLPEPSNYRTRKKAKFKDALRQACDPGFVPFGGSPPCRFPRANGVSQQAKTAMKELTKDFASMPKLFGMKKDADLKNELRKICTTEAGVVKWCDFARVFQSFHPDVAIEAVSEIWTFLGGGESGPVNDQHPPHGCAQKLRGEWKERQGRLALRPERGGLSPAKIWTAQERGVARLVASGLIPTGAWCSLRASDDAGLELAFGDLESAAYLKEAVCSAAVEGGYALRS</sequence>
<gene>
    <name evidence="1" type="ORF">AK812_SmicGene45539</name>
</gene>
<protein>
    <submittedName>
        <fullName evidence="1">Uncharacterized protein</fullName>
    </submittedName>
</protein>
<dbReference type="Proteomes" id="UP000186817">
    <property type="component" value="Unassembled WGS sequence"/>
</dbReference>
<dbReference type="EMBL" id="LSRX01003175">
    <property type="protein sequence ID" value="OLP74816.1"/>
    <property type="molecule type" value="Genomic_DNA"/>
</dbReference>
<accession>A0A1Q9BVY0</accession>
<dbReference type="AlphaFoldDB" id="A0A1Q9BVY0"/>
<comment type="caution">
    <text evidence="1">The sequence shown here is derived from an EMBL/GenBank/DDBJ whole genome shotgun (WGS) entry which is preliminary data.</text>
</comment>